<proteinExistence type="inferred from homology"/>
<gene>
    <name evidence="9" type="ORF">FJZ47_05795</name>
</gene>
<evidence type="ECO:0000256" key="7">
    <source>
        <dbReference type="RuleBase" id="RU363032"/>
    </source>
</evidence>
<feature type="transmembrane region" description="Helical" evidence="7">
    <location>
        <begin position="9"/>
        <end position="30"/>
    </location>
</feature>
<dbReference type="PANTHER" id="PTHR30465">
    <property type="entry name" value="INNER MEMBRANE ABC TRANSPORTER"/>
    <property type="match status" value="1"/>
</dbReference>
<dbReference type="GO" id="GO:0055085">
    <property type="term" value="P:transmembrane transport"/>
    <property type="evidence" value="ECO:0007669"/>
    <property type="project" value="InterPro"/>
</dbReference>
<reference evidence="9" key="1">
    <citation type="submission" date="2019-03" db="EMBL/GenBank/DDBJ databases">
        <title>Lake Tanganyika Metagenome-Assembled Genomes (MAGs).</title>
        <authorList>
            <person name="Tran P."/>
        </authorList>
    </citation>
    <scope>NUCLEOTIDE SEQUENCE</scope>
    <source>
        <strain evidence="9">K_DeepCast_65m_m2_066</strain>
    </source>
</reference>
<feature type="transmembrane region" description="Helical" evidence="7">
    <location>
        <begin position="146"/>
        <end position="170"/>
    </location>
</feature>
<dbReference type="EMBL" id="VGLS01000123">
    <property type="protein sequence ID" value="MBM3223300.1"/>
    <property type="molecule type" value="Genomic_DNA"/>
</dbReference>
<dbReference type="Proteomes" id="UP000712673">
    <property type="component" value="Unassembled WGS sequence"/>
</dbReference>
<dbReference type="Pfam" id="PF19300">
    <property type="entry name" value="BPD_transp_1_N"/>
    <property type="match status" value="1"/>
</dbReference>
<evidence type="ECO:0000256" key="6">
    <source>
        <dbReference type="ARBA" id="ARBA00023136"/>
    </source>
</evidence>
<evidence type="ECO:0000256" key="1">
    <source>
        <dbReference type="ARBA" id="ARBA00004651"/>
    </source>
</evidence>
<comment type="subcellular location">
    <subcellularLocation>
        <location evidence="1 7">Cell membrane</location>
        <topology evidence="1 7">Multi-pass membrane protein</topology>
    </subcellularLocation>
</comment>
<dbReference type="InterPro" id="IPR035906">
    <property type="entry name" value="MetI-like_sf"/>
</dbReference>
<dbReference type="AlphaFoldDB" id="A0A937W154"/>
<evidence type="ECO:0000256" key="4">
    <source>
        <dbReference type="ARBA" id="ARBA00022692"/>
    </source>
</evidence>
<keyword evidence="2 7" id="KW-0813">Transport</keyword>
<keyword evidence="4 7" id="KW-0812">Transmembrane</keyword>
<organism evidence="9 10">
    <name type="scientific">Tectimicrobiota bacterium</name>
    <dbReference type="NCBI Taxonomy" id="2528274"/>
    <lineage>
        <taxon>Bacteria</taxon>
        <taxon>Pseudomonadati</taxon>
        <taxon>Nitrospinota/Tectimicrobiota group</taxon>
        <taxon>Candidatus Tectimicrobiota</taxon>
    </lineage>
</organism>
<comment type="similarity">
    <text evidence="7">Belongs to the binding-protein-dependent transport system permease family.</text>
</comment>
<dbReference type="SUPFAM" id="SSF161098">
    <property type="entry name" value="MetI-like"/>
    <property type="match status" value="1"/>
</dbReference>
<dbReference type="InterPro" id="IPR000515">
    <property type="entry name" value="MetI-like"/>
</dbReference>
<dbReference type="InterPro" id="IPR045621">
    <property type="entry name" value="BPD_transp_1_N"/>
</dbReference>
<dbReference type="Pfam" id="PF00528">
    <property type="entry name" value="BPD_transp_1"/>
    <property type="match status" value="1"/>
</dbReference>
<evidence type="ECO:0000313" key="9">
    <source>
        <dbReference type="EMBL" id="MBM3223300.1"/>
    </source>
</evidence>
<dbReference type="PANTHER" id="PTHR30465:SF0">
    <property type="entry name" value="OLIGOPEPTIDE TRANSPORT SYSTEM PERMEASE PROTEIN APPB"/>
    <property type="match status" value="1"/>
</dbReference>
<feature type="transmembrane region" description="Helical" evidence="7">
    <location>
        <begin position="112"/>
        <end position="134"/>
    </location>
</feature>
<evidence type="ECO:0000256" key="2">
    <source>
        <dbReference type="ARBA" id="ARBA00022448"/>
    </source>
</evidence>
<feature type="domain" description="ABC transmembrane type-1" evidence="8">
    <location>
        <begin position="110"/>
        <end position="260"/>
    </location>
</feature>
<evidence type="ECO:0000256" key="5">
    <source>
        <dbReference type="ARBA" id="ARBA00022989"/>
    </source>
</evidence>
<sequence length="260" mass="29065">MFSYLLQRMLLLLPTLLGITCIAFLIIHLAPGDPAELRAGGGLGAAGSEGLSSDKRGGLDQALAAWRAQYGLDQSLPMQYWHWLRNLVTLDFGHSFKDNQPVWSKIAERLPITIQLNVLSIVLIYLIAIPLGVYSATRPYSVGDQITTFVAFLLFALPSFWIGTLAIVFLCGGDFFDVFPPGGITSVGYSARWSFWERLGDRLWHLCLPVLIMSYGGFAGLSRFMRSSMLENIRQDYVQTARAKGLSERWVIYKHVLRNS</sequence>
<protein>
    <submittedName>
        <fullName evidence="9">ABC transporter permease</fullName>
    </submittedName>
</protein>
<keyword evidence="5 7" id="KW-1133">Transmembrane helix</keyword>
<evidence type="ECO:0000256" key="3">
    <source>
        <dbReference type="ARBA" id="ARBA00022475"/>
    </source>
</evidence>
<name>A0A937W154_UNCTE</name>
<keyword evidence="6 7" id="KW-0472">Membrane</keyword>
<keyword evidence="3" id="KW-1003">Cell membrane</keyword>
<dbReference type="Gene3D" id="1.10.3720.10">
    <property type="entry name" value="MetI-like"/>
    <property type="match status" value="1"/>
</dbReference>
<dbReference type="GO" id="GO:0005886">
    <property type="term" value="C:plasma membrane"/>
    <property type="evidence" value="ECO:0007669"/>
    <property type="project" value="UniProtKB-SubCell"/>
</dbReference>
<dbReference type="PROSITE" id="PS50928">
    <property type="entry name" value="ABC_TM1"/>
    <property type="match status" value="1"/>
</dbReference>
<feature type="non-terminal residue" evidence="9">
    <location>
        <position position="260"/>
    </location>
</feature>
<accession>A0A937W154</accession>
<comment type="caution">
    <text evidence="9">The sequence shown here is derived from an EMBL/GenBank/DDBJ whole genome shotgun (WGS) entry which is preliminary data.</text>
</comment>
<evidence type="ECO:0000313" key="10">
    <source>
        <dbReference type="Proteomes" id="UP000712673"/>
    </source>
</evidence>
<feature type="transmembrane region" description="Helical" evidence="7">
    <location>
        <begin position="203"/>
        <end position="224"/>
    </location>
</feature>
<evidence type="ECO:0000259" key="8">
    <source>
        <dbReference type="PROSITE" id="PS50928"/>
    </source>
</evidence>
<dbReference type="CDD" id="cd06261">
    <property type="entry name" value="TM_PBP2"/>
    <property type="match status" value="1"/>
</dbReference>